<dbReference type="GO" id="GO:0005975">
    <property type="term" value="P:carbohydrate metabolic process"/>
    <property type="evidence" value="ECO:0007669"/>
    <property type="project" value="InterPro"/>
</dbReference>
<keyword evidence="4" id="KW-0378">Hydrolase</keyword>
<dbReference type="AlphaFoldDB" id="A0A1N7LW15"/>
<organism evidence="7 8">
    <name type="scientific">Belliella pelovolcani</name>
    <dbReference type="NCBI Taxonomy" id="529505"/>
    <lineage>
        <taxon>Bacteria</taxon>
        <taxon>Pseudomonadati</taxon>
        <taxon>Bacteroidota</taxon>
        <taxon>Cytophagia</taxon>
        <taxon>Cytophagales</taxon>
        <taxon>Cyclobacteriaceae</taxon>
        <taxon>Belliella</taxon>
    </lineage>
</organism>
<proteinExistence type="inferred from homology"/>
<comment type="similarity">
    <text evidence="2">Belongs to the glycosyl hydrolase 100 family.</text>
</comment>
<dbReference type="EMBL" id="FTOP01000004">
    <property type="protein sequence ID" value="SIS77992.1"/>
    <property type="molecule type" value="Genomic_DNA"/>
</dbReference>
<name>A0A1N7LW15_9BACT</name>
<dbReference type="Pfam" id="PF12899">
    <property type="entry name" value="Glyco_hydro_100"/>
    <property type="match status" value="1"/>
</dbReference>
<gene>
    <name evidence="7" type="ORF">SAMN05421761_104163</name>
</gene>
<dbReference type="InterPro" id="IPR008928">
    <property type="entry name" value="6-hairpin_glycosidase_sf"/>
</dbReference>
<keyword evidence="6" id="KW-0326">Glycosidase</keyword>
<sequence>MDIQIANEKATEVLRLASHPMGFLASAVGKDNYQRIWARDGVITGLAALASRDLDLIATFKATLETLGAHISPQGHVPSNVDINSGDVSYGGLAGRADTGSWWIIGMCLYSKYTGDRSLLVKYKSEIQGIHDLYQAWEYNNKNLIYVPLAGDWADEYILSGYVLYDQVLRFASLKLSSEAFENATWALKAENVHTSIRDNFDLSKGSNLAGIHPSAKKKELEKGSITYLPASFNPAGYQNYFDALGNALAIIFRIHPNAHACLDWVESKQLNPLPAFYPTIFPENPDFHLLKQNFRFEFRNHPHEFHNGGIWPMVNGFWGMASLLIKGKQEAEQVLDRIIGLNSLENWDFNECFHGISSLPCGVKACTWSAAGQLLLSYSIYKGFYLID</sequence>
<reference evidence="8" key="1">
    <citation type="submission" date="2017-01" db="EMBL/GenBank/DDBJ databases">
        <authorList>
            <person name="Varghese N."/>
            <person name="Submissions S."/>
        </authorList>
    </citation>
    <scope>NUCLEOTIDE SEQUENCE [LARGE SCALE GENOMIC DNA]</scope>
    <source>
        <strain evidence="8">DSM 46698</strain>
    </source>
</reference>
<evidence type="ECO:0000313" key="8">
    <source>
        <dbReference type="Proteomes" id="UP000186026"/>
    </source>
</evidence>
<evidence type="ECO:0000256" key="1">
    <source>
        <dbReference type="ARBA" id="ARBA00000094"/>
    </source>
</evidence>
<keyword evidence="5" id="KW-0119">Carbohydrate metabolism</keyword>
<evidence type="ECO:0000256" key="2">
    <source>
        <dbReference type="ARBA" id="ARBA00007671"/>
    </source>
</evidence>
<evidence type="ECO:0000256" key="5">
    <source>
        <dbReference type="ARBA" id="ARBA00023277"/>
    </source>
</evidence>
<dbReference type="Gene3D" id="1.50.10.10">
    <property type="match status" value="1"/>
</dbReference>
<keyword evidence="8" id="KW-1185">Reference proteome</keyword>
<protein>
    <recommendedName>
        <fullName evidence="3">beta-fructofuranosidase</fullName>
        <ecNumber evidence="3">3.2.1.26</ecNumber>
    </recommendedName>
</protein>
<dbReference type="OrthoDB" id="49490at2"/>
<evidence type="ECO:0000256" key="3">
    <source>
        <dbReference type="ARBA" id="ARBA00012758"/>
    </source>
</evidence>
<dbReference type="STRING" id="529505.SAMN05421761_104163"/>
<evidence type="ECO:0000256" key="4">
    <source>
        <dbReference type="ARBA" id="ARBA00022801"/>
    </source>
</evidence>
<dbReference type="GO" id="GO:0033926">
    <property type="term" value="F:endo-alpha-N-acetylgalactosaminidase activity"/>
    <property type="evidence" value="ECO:0007669"/>
    <property type="project" value="InterPro"/>
</dbReference>
<comment type="catalytic activity">
    <reaction evidence="1">
        <text>Hydrolysis of terminal non-reducing beta-D-fructofuranoside residues in beta-D-fructofuranosides.</text>
        <dbReference type="EC" id="3.2.1.26"/>
    </reaction>
</comment>
<dbReference type="Proteomes" id="UP000186026">
    <property type="component" value="Unassembled WGS sequence"/>
</dbReference>
<dbReference type="GO" id="GO:0004564">
    <property type="term" value="F:beta-fructofuranosidase activity"/>
    <property type="evidence" value="ECO:0007669"/>
    <property type="project" value="UniProtKB-EC"/>
</dbReference>
<evidence type="ECO:0000256" key="6">
    <source>
        <dbReference type="ARBA" id="ARBA00023295"/>
    </source>
</evidence>
<dbReference type="InterPro" id="IPR012341">
    <property type="entry name" value="6hp_glycosidase-like_sf"/>
</dbReference>
<accession>A0A1N7LW15</accession>
<evidence type="ECO:0000313" key="7">
    <source>
        <dbReference type="EMBL" id="SIS77992.1"/>
    </source>
</evidence>
<dbReference type="SUPFAM" id="SSF48208">
    <property type="entry name" value="Six-hairpin glycosidases"/>
    <property type="match status" value="1"/>
</dbReference>
<dbReference type="EC" id="3.2.1.26" evidence="3"/>
<dbReference type="InterPro" id="IPR024746">
    <property type="entry name" value="Glyco_hydro_100"/>
</dbReference>
<dbReference type="RefSeq" id="WP_076499819.1">
    <property type="nucleotide sequence ID" value="NZ_FTOP01000004.1"/>
</dbReference>